<dbReference type="PROSITE" id="PS51419">
    <property type="entry name" value="RAB"/>
    <property type="match status" value="1"/>
</dbReference>
<proteinExistence type="predicted"/>
<dbReference type="HOGENOM" id="CLU_041217_10_4_1"/>
<name>F0W8Q8_9STRA</name>
<reference evidence="2" key="1">
    <citation type="journal article" date="2011" name="PLoS Biol.">
        <title>Gene gain and loss during evolution of obligate parasitism in the white rust pathogen of Arabidopsis thaliana.</title>
        <authorList>
            <person name="Kemen E."/>
            <person name="Gardiner A."/>
            <person name="Schultz-Larsen T."/>
            <person name="Kemen A.C."/>
            <person name="Balmuth A.L."/>
            <person name="Robert-Seilaniantz A."/>
            <person name="Bailey K."/>
            <person name="Holub E."/>
            <person name="Studholme D.J."/>
            <person name="Maclean D."/>
            <person name="Jones J.D."/>
        </authorList>
    </citation>
    <scope>NUCLEOTIDE SEQUENCE</scope>
</reference>
<dbReference type="EMBL" id="FR824081">
    <property type="protein sequence ID" value="CCA17515.1"/>
    <property type="molecule type" value="Genomic_DNA"/>
</dbReference>
<dbReference type="AlphaFoldDB" id="F0W8Q8"/>
<protein>
    <submittedName>
        <fullName evidence="2">Ras family GTPase putative</fullName>
    </submittedName>
</protein>
<dbReference type="SMART" id="SM00175">
    <property type="entry name" value="RAB"/>
    <property type="match status" value="1"/>
</dbReference>
<dbReference type="SUPFAM" id="SSF52540">
    <property type="entry name" value="P-loop containing nucleoside triphosphate hydrolases"/>
    <property type="match status" value="1"/>
</dbReference>
<sequence length="210" mass="23731">MSKESENEYEAVQLQYKIIILGDGAVGKTSIALRQTEDVFSNTYKQTIGLDFFLRRLTLSENTPVTLQIWDIGGQSIGGKMLRNYINGAQNSEDWYQLVWRTFGQDSLPYIALVGNKSDLNHIRAVEDEKHKQFVAESHLHSFQVSAKTGDRVDSMFRQIAADLAGIKLSKAELEDQTPILRAQIINHAQHDPDVKDPDIRAKDRGCLLQ</sequence>
<evidence type="ECO:0000256" key="1">
    <source>
        <dbReference type="ARBA" id="ARBA00022741"/>
    </source>
</evidence>
<dbReference type="InterPro" id="IPR027417">
    <property type="entry name" value="P-loop_NTPase"/>
</dbReference>
<gene>
    <name evidence="2" type="primary">AlNc14C36G3183</name>
    <name evidence="2" type="ORF">ALNC14_036580</name>
</gene>
<dbReference type="Pfam" id="PF08477">
    <property type="entry name" value="Roc"/>
    <property type="match status" value="1"/>
</dbReference>
<dbReference type="SMART" id="SM00173">
    <property type="entry name" value="RAS"/>
    <property type="match status" value="1"/>
</dbReference>
<accession>F0W8Q8</accession>
<keyword evidence="1" id="KW-0547">Nucleotide-binding</keyword>
<reference evidence="2" key="2">
    <citation type="submission" date="2011-02" db="EMBL/GenBank/DDBJ databases">
        <authorList>
            <person name="MacLean D."/>
        </authorList>
    </citation>
    <scope>NUCLEOTIDE SEQUENCE</scope>
</reference>
<dbReference type="Gene3D" id="3.40.50.300">
    <property type="entry name" value="P-loop containing nucleotide triphosphate hydrolases"/>
    <property type="match status" value="2"/>
</dbReference>
<dbReference type="InterPro" id="IPR001806">
    <property type="entry name" value="Small_GTPase"/>
</dbReference>
<dbReference type="SMART" id="SM00174">
    <property type="entry name" value="RHO"/>
    <property type="match status" value="1"/>
</dbReference>
<dbReference type="Pfam" id="PF00071">
    <property type="entry name" value="Ras"/>
    <property type="match status" value="1"/>
</dbReference>
<organism evidence="2">
    <name type="scientific">Albugo laibachii Nc14</name>
    <dbReference type="NCBI Taxonomy" id="890382"/>
    <lineage>
        <taxon>Eukaryota</taxon>
        <taxon>Sar</taxon>
        <taxon>Stramenopiles</taxon>
        <taxon>Oomycota</taxon>
        <taxon>Peronosporomycetes</taxon>
        <taxon>Albuginales</taxon>
        <taxon>Albuginaceae</taxon>
        <taxon>Albugo</taxon>
    </lineage>
</organism>
<evidence type="ECO:0000313" key="2">
    <source>
        <dbReference type="EMBL" id="CCA17515.1"/>
    </source>
</evidence>
<dbReference type="GO" id="GO:0003924">
    <property type="term" value="F:GTPase activity"/>
    <property type="evidence" value="ECO:0007669"/>
    <property type="project" value="InterPro"/>
</dbReference>
<dbReference type="GO" id="GO:0005525">
    <property type="term" value="F:GTP binding"/>
    <property type="evidence" value="ECO:0007669"/>
    <property type="project" value="InterPro"/>
</dbReference>
<dbReference type="PRINTS" id="PR00449">
    <property type="entry name" value="RASTRNSFRMNG"/>
</dbReference>
<dbReference type="PANTHER" id="PTHR47978">
    <property type="match status" value="1"/>
</dbReference>